<protein>
    <submittedName>
        <fullName evidence="3">Alpha/beta hydrolase</fullName>
    </submittedName>
</protein>
<proteinExistence type="predicted"/>
<dbReference type="GO" id="GO:0016787">
    <property type="term" value="F:hydrolase activity"/>
    <property type="evidence" value="ECO:0007669"/>
    <property type="project" value="UniProtKB-KW"/>
</dbReference>
<evidence type="ECO:0000256" key="1">
    <source>
        <dbReference type="ARBA" id="ARBA00022801"/>
    </source>
</evidence>
<evidence type="ECO:0000313" key="4">
    <source>
        <dbReference type="Proteomes" id="UP000306985"/>
    </source>
</evidence>
<dbReference type="InterPro" id="IPR029058">
    <property type="entry name" value="AB_hydrolase_fold"/>
</dbReference>
<gene>
    <name evidence="3" type="ORF">FDO65_18180</name>
</gene>
<dbReference type="PANTHER" id="PTHR48081">
    <property type="entry name" value="AB HYDROLASE SUPERFAMILY PROTEIN C4A8.06C"/>
    <property type="match status" value="1"/>
</dbReference>
<dbReference type="OrthoDB" id="9803828at2"/>
<keyword evidence="4" id="KW-1185">Reference proteome</keyword>
<dbReference type="AlphaFoldDB" id="A0A4U6QA67"/>
<comment type="caution">
    <text evidence="3">The sequence shown here is derived from an EMBL/GenBank/DDBJ whole genome shotgun (WGS) entry which is preliminary data.</text>
</comment>
<name>A0A4U6QA67_9ACTN</name>
<dbReference type="Pfam" id="PF07859">
    <property type="entry name" value="Abhydrolase_3"/>
    <property type="match status" value="1"/>
</dbReference>
<feature type="domain" description="Alpha/beta hydrolase fold-3" evidence="2">
    <location>
        <begin position="90"/>
        <end position="294"/>
    </location>
</feature>
<accession>A0A4U6QA67</accession>
<dbReference type="PANTHER" id="PTHR48081:SF8">
    <property type="entry name" value="ALPHA_BETA HYDROLASE FOLD-3 DOMAIN-CONTAINING PROTEIN-RELATED"/>
    <property type="match status" value="1"/>
</dbReference>
<sequence>MECGGPGRPDGDPRPPEVVRAVRRPFHPLFWTLAQLGSRIRAHAPRGTEDPTRQLPPLETVWVPTRHGDLRTVLQRPAAPDRAGGRPPVLVHLHGGGFVNRHPEQDRHIARHLADELGAIVLLPDYSTAPRAVYPRAEEEVFDLVGWVMTDQRYGWDGGRIGLSGVSAGAKLAINACQQRHAAGLARPSALVLVVPVTDVVDNARTSAIRRPVIGPFFQRFVGWAYFPEIARRAETLASPRFDAALAQALPATLVLTAEYDTLAPEADELVGVLRAAGVEVAHHEYPGADHGFVATKPVGTIRDMLRRMAGFLGPRLTSPPIAGGVPEPGTPGDRR</sequence>
<dbReference type="InterPro" id="IPR013094">
    <property type="entry name" value="AB_hydrolase_3"/>
</dbReference>
<dbReference type="Proteomes" id="UP000306985">
    <property type="component" value="Unassembled WGS sequence"/>
</dbReference>
<dbReference type="SUPFAM" id="SSF53474">
    <property type="entry name" value="alpha/beta-Hydrolases"/>
    <property type="match status" value="1"/>
</dbReference>
<reference evidence="3 4" key="1">
    <citation type="submission" date="2019-05" db="EMBL/GenBank/DDBJ databases">
        <title>Nakamurella sp. N5BH11, whole genome shotgun sequence.</title>
        <authorList>
            <person name="Tuo L."/>
        </authorList>
    </citation>
    <scope>NUCLEOTIDE SEQUENCE [LARGE SCALE GENOMIC DNA]</scope>
    <source>
        <strain evidence="3 4">N5BH11</strain>
    </source>
</reference>
<dbReference type="InterPro" id="IPR050300">
    <property type="entry name" value="GDXG_lipolytic_enzyme"/>
</dbReference>
<dbReference type="Gene3D" id="3.40.50.1820">
    <property type="entry name" value="alpha/beta hydrolase"/>
    <property type="match status" value="1"/>
</dbReference>
<dbReference type="EMBL" id="SZZH01000006">
    <property type="protein sequence ID" value="TKV56782.1"/>
    <property type="molecule type" value="Genomic_DNA"/>
</dbReference>
<evidence type="ECO:0000259" key="2">
    <source>
        <dbReference type="Pfam" id="PF07859"/>
    </source>
</evidence>
<organism evidence="3 4">
    <name type="scientific">Nakamurella flava</name>
    <dbReference type="NCBI Taxonomy" id="2576308"/>
    <lineage>
        <taxon>Bacteria</taxon>
        <taxon>Bacillati</taxon>
        <taxon>Actinomycetota</taxon>
        <taxon>Actinomycetes</taxon>
        <taxon>Nakamurellales</taxon>
        <taxon>Nakamurellaceae</taxon>
        <taxon>Nakamurella</taxon>
    </lineage>
</organism>
<keyword evidence="1 3" id="KW-0378">Hydrolase</keyword>
<evidence type="ECO:0000313" key="3">
    <source>
        <dbReference type="EMBL" id="TKV56782.1"/>
    </source>
</evidence>